<dbReference type="Pfam" id="PF03847">
    <property type="entry name" value="TFIID_20kDa"/>
    <property type="match status" value="1"/>
</dbReference>
<evidence type="ECO:0000256" key="1">
    <source>
        <dbReference type="ARBA" id="ARBA00004123"/>
    </source>
</evidence>
<name>A0A5D3CS91_CUCMM</name>
<dbReference type="Gene3D" id="1.10.20.10">
    <property type="entry name" value="Histone, subunit A"/>
    <property type="match status" value="1"/>
</dbReference>
<dbReference type="PANTHER" id="PTHR12264:SF21">
    <property type="entry name" value="TRANSCRIPTION INITIATION FACTOR TFIID SUBUNIT 12"/>
    <property type="match status" value="1"/>
</dbReference>
<evidence type="ECO:0000256" key="3">
    <source>
        <dbReference type="ARBA" id="ARBA00023015"/>
    </source>
</evidence>
<comment type="caution">
    <text evidence="7">The sequence shown here is derived from an EMBL/GenBank/DDBJ whole genome shotgun (WGS) entry which is preliminary data.</text>
</comment>
<dbReference type="EMBL" id="SSTD01009053">
    <property type="protein sequence ID" value="TYK14797.1"/>
    <property type="molecule type" value="Genomic_DNA"/>
</dbReference>
<comment type="subcellular location">
    <subcellularLocation>
        <location evidence="1">Nucleus</location>
    </subcellularLocation>
</comment>
<dbReference type="GO" id="GO:0005669">
    <property type="term" value="C:transcription factor TFIID complex"/>
    <property type="evidence" value="ECO:0007669"/>
    <property type="project" value="InterPro"/>
</dbReference>
<keyword evidence="5" id="KW-0539">Nucleus</keyword>
<gene>
    <name evidence="7" type="ORF">E5676_scaffold1610G00400</name>
</gene>
<keyword evidence="4" id="KW-0804">Transcription</keyword>
<evidence type="ECO:0000313" key="7">
    <source>
        <dbReference type="EMBL" id="TYK14797.1"/>
    </source>
</evidence>
<dbReference type="Proteomes" id="UP000321947">
    <property type="component" value="Unassembled WGS sequence"/>
</dbReference>
<dbReference type="GO" id="GO:0003743">
    <property type="term" value="F:translation initiation factor activity"/>
    <property type="evidence" value="ECO:0007669"/>
    <property type="project" value="UniProtKB-KW"/>
</dbReference>
<reference evidence="7 8" key="1">
    <citation type="submission" date="2019-08" db="EMBL/GenBank/DDBJ databases">
        <title>Draft genome sequences of two oriental melons (Cucumis melo L. var makuwa).</title>
        <authorList>
            <person name="Kwon S.-Y."/>
        </authorList>
    </citation>
    <scope>NUCLEOTIDE SEQUENCE [LARGE SCALE GENOMIC DNA]</scope>
    <source>
        <strain evidence="8">cv. Chang Bougi</strain>
        <tissue evidence="7">Leaf</tissue>
    </source>
</reference>
<comment type="similarity">
    <text evidence="2">Belongs to the TAF12 family.</text>
</comment>
<dbReference type="GO" id="GO:0051123">
    <property type="term" value="P:RNA polymerase II preinitiation complex assembly"/>
    <property type="evidence" value="ECO:0007669"/>
    <property type="project" value="TreeGrafter"/>
</dbReference>
<dbReference type="InterPro" id="IPR003228">
    <property type="entry name" value="TFIID_TAF12_dom"/>
</dbReference>
<accession>A0A5D3CS91</accession>
<dbReference type="InterPro" id="IPR037794">
    <property type="entry name" value="TAF12"/>
</dbReference>
<evidence type="ECO:0000256" key="2">
    <source>
        <dbReference type="ARBA" id="ARBA00007530"/>
    </source>
</evidence>
<feature type="domain" description="Transcription initiation factor TFIID subunit 12" evidence="6">
    <location>
        <begin position="10"/>
        <end position="77"/>
    </location>
</feature>
<evidence type="ECO:0000256" key="5">
    <source>
        <dbReference type="ARBA" id="ARBA00023242"/>
    </source>
</evidence>
<protein>
    <submittedName>
        <fullName evidence="7">Transcription initiation factor TFIID subunit 12-like</fullName>
    </submittedName>
</protein>
<dbReference type="AlphaFoldDB" id="A0A5D3CS91"/>
<evidence type="ECO:0000256" key="4">
    <source>
        <dbReference type="ARBA" id="ARBA00023163"/>
    </source>
</evidence>
<evidence type="ECO:0000313" key="8">
    <source>
        <dbReference type="Proteomes" id="UP000321947"/>
    </source>
</evidence>
<dbReference type="SUPFAM" id="SSF47113">
    <property type="entry name" value="Histone-fold"/>
    <property type="match status" value="1"/>
</dbReference>
<dbReference type="FunFam" id="1.10.20.10:FF:000011">
    <property type="entry name" value="Transcription initiation factor TFIID subunit 12"/>
    <property type="match status" value="1"/>
</dbReference>
<keyword evidence="3" id="KW-0805">Transcription regulation</keyword>
<dbReference type="InterPro" id="IPR009072">
    <property type="entry name" value="Histone-fold"/>
</dbReference>
<dbReference type="GO" id="GO:0003677">
    <property type="term" value="F:DNA binding"/>
    <property type="evidence" value="ECO:0007669"/>
    <property type="project" value="TreeGrafter"/>
</dbReference>
<evidence type="ECO:0000259" key="6">
    <source>
        <dbReference type="Pfam" id="PF03847"/>
    </source>
</evidence>
<dbReference type="GO" id="GO:0000124">
    <property type="term" value="C:SAGA complex"/>
    <property type="evidence" value="ECO:0007669"/>
    <property type="project" value="InterPro"/>
</dbReference>
<dbReference type="GO" id="GO:0017025">
    <property type="term" value="F:TBP-class protein binding"/>
    <property type="evidence" value="ECO:0007669"/>
    <property type="project" value="TreeGrafter"/>
</dbReference>
<keyword evidence="7" id="KW-0648">Protein biosynthesis</keyword>
<dbReference type="CDD" id="cd07981">
    <property type="entry name" value="HFD_TAF12"/>
    <property type="match status" value="1"/>
</dbReference>
<organism evidence="7 8">
    <name type="scientific">Cucumis melo var. makuwa</name>
    <name type="common">Oriental melon</name>
    <dbReference type="NCBI Taxonomy" id="1194695"/>
    <lineage>
        <taxon>Eukaryota</taxon>
        <taxon>Viridiplantae</taxon>
        <taxon>Streptophyta</taxon>
        <taxon>Embryophyta</taxon>
        <taxon>Tracheophyta</taxon>
        <taxon>Spermatophyta</taxon>
        <taxon>Magnoliopsida</taxon>
        <taxon>eudicotyledons</taxon>
        <taxon>Gunneridae</taxon>
        <taxon>Pentapetalae</taxon>
        <taxon>rosids</taxon>
        <taxon>fabids</taxon>
        <taxon>Cucurbitales</taxon>
        <taxon>Cucurbitaceae</taxon>
        <taxon>Benincaseae</taxon>
        <taxon>Cucumis</taxon>
    </lineage>
</organism>
<keyword evidence="7" id="KW-0396">Initiation factor</keyword>
<sequence>MEEPCSRILSKRSIGKLVNQINPSERLDPEVEDILVDLAEEFVESITTFGCSLAKHRKSTTLEAKDILLHLEKNWNLTLPGFGSDEIKIFRKPLTNDTHRERLAAVKNLLWQARWQVPEVLLDRPLEIPKAV</sequence>
<dbReference type="GO" id="GO:0046982">
    <property type="term" value="F:protein heterodimerization activity"/>
    <property type="evidence" value="ECO:0007669"/>
    <property type="project" value="InterPro"/>
</dbReference>
<proteinExistence type="inferred from homology"/>
<dbReference type="PANTHER" id="PTHR12264">
    <property type="entry name" value="TRANSCRIPTION INITIATION FACTOR TFIID SUBUNIT 12"/>
    <property type="match status" value="1"/>
</dbReference>